<evidence type="ECO:0000313" key="2">
    <source>
        <dbReference type="Proteomes" id="UP001497516"/>
    </source>
</evidence>
<reference evidence="1 2" key="1">
    <citation type="submission" date="2024-04" db="EMBL/GenBank/DDBJ databases">
        <authorList>
            <person name="Fracassetti M."/>
        </authorList>
    </citation>
    <scope>NUCLEOTIDE SEQUENCE [LARGE SCALE GENOMIC DNA]</scope>
</reference>
<protein>
    <submittedName>
        <fullName evidence="1">Uncharacterized protein</fullName>
    </submittedName>
</protein>
<dbReference type="Proteomes" id="UP001497516">
    <property type="component" value="Chromosome 10"/>
</dbReference>
<name>A0AAV2CYM0_9ROSI</name>
<dbReference type="AlphaFoldDB" id="A0AAV2CYM0"/>
<organism evidence="1 2">
    <name type="scientific">Linum trigynum</name>
    <dbReference type="NCBI Taxonomy" id="586398"/>
    <lineage>
        <taxon>Eukaryota</taxon>
        <taxon>Viridiplantae</taxon>
        <taxon>Streptophyta</taxon>
        <taxon>Embryophyta</taxon>
        <taxon>Tracheophyta</taxon>
        <taxon>Spermatophyta</taxon>
        <taxon>Magnoliopsida</taxon>
        <taxon>eudicotyledons</taxon>
        <taxon>Gunneridae</taxon>
        <taxon>Pentapetalae</taxon>
        <taxon>rosids</taxon>
        <taxon>fabids</taxon>
        <taxon>Malpighiales</taxon>
        <taxon>Linaceae</taxon>
        <taxon>Linum</taxon>
    </lineage>
</organism>
<gene>
    <name evidence="1" type="ORF">LTRI10_LOCUS8583</name>
</gene>
<accession>A0AAV2CYM0</accession>
<proteinExistence type="predicted"/>
<keyword evidence="2" id="KW-1185">Reference proteome</keyword>
<sequence length="101" mass="11446">MLFLVPIREMARIQSKPLVRQGSLAGSCLRRWRRDGSVGSGELLATVATGWKCRERGAACYNKDWRWRWRLGMAMPSGSADAGTRGVDGRFHDWPFLFFLG</sequence>
<evidence type="ECO:0000313" key="1">
    <source>
        <dbReference type="EMBL" id="CAL1361196.1"/>
    </source>
</evidence>
<dbReference type="EMBL" id="OZ034814">
    <property type="protein sequence ID" value="CAL1361196.1"/>
    <property type="molecule type" value="Genomic_DNA"/>
</dbReference>